<keyword evidence="3" id="KW-1185">Reference proteome</keyword>
<feature type="transmembrane region" description="Helical" evidence="1">
    <location>
        <begin position="50"/>
        <end position="76"/>
    </location>
</feature>
<keyword evidence="1" id="KW-1133">Transmembrane helix</keyword>
<dbReference type="AlphaFoldDB" id="R7RPL2"/>
<feature type="transmembrane region" description="Helical" evidence="1">
    <location>
        <begin position="146"/>
        <end position="164"/>
    </location>
</feature>
<evidence type="ECO:0000313" key="2">
    <source>
        <dbReference type="EMBL" id="CDF58117.1"/>
    </source>
</evidence>
<protein>
    <submittedName>
        <fullName evidence="2">Stage IV sporulation pro-sigma-K processing enzyme (SpoIVFB)</fullName>
    </submittedName>
</protein>
<accession>R7RPL2</accession>
<evidence type="ECO:0000313" key="3">
    <source>
        <dbReference type="Proteomes" id="UP000014923"/>
    </source>
</evidence>
<comment type="caution">
    <text evidence="2">The sequence shown here is derived from an EMBL/GenBank/DDBJ whole genome shotgun (WGS) entry which is preliminary data.</text>
</comment>
<evidence type="ECO:0000256" key="1">
    <source>
        <dbReference type="SAM" id="Phobius"/>
    </source>
</evidence>
<gene>
    <name evidence="2" type="ORF">TCEL_00163</name>
</gene>
<organism evidence="2 3">
    <name type="scientific">Thermobrachium celere DSM 8682</name>
    <dbReference type="NCBI Taxonomy" id="941824"/>
    <lineage>
        <taxon>Bacteria</taxon>
        <taxon>Bacillati</taxon>
        <taxon>Bacillota</taxon>
        <taxon>Clostridia</taxon>
        <taxon>Eubacteriales</taxon>
        <taxon>Clostridiaceae</taxon>
        <taxon>Thermobrachium</taxon>
    </lineage>
</organism>
<name>R7RPL2_9CLOT</name>
<dbReference type="eggNOG" id="COG1994">
    <property type="taxonomic scope" value="Bacteria"/>
</dbReference>
<keyword evidence="1" id="KW-0812">Transmembrane</keyword>
<dbReference type="EMBL" id="CAVN010000095">
    <property type="protein sequence ID" value="CDF58117.1"/>
    <property type="molecule type" value="Genomic_DNA"/>
</dbReference>
<reference evidence="2" key="1">
    <citation type="submission" date="2013-03" db="EMBL/GenBank/DDBJ databases">
        <title>Draft genome sequence of the hydrogen-ethanol-producing anaerobic alkalithermophilic Caloramator celere.</title>
        <authorList>
            <person name="Ciranna A."/>
            <person name="Larjo A."/>
            <person name="Kivisto A."/>
            <person name="Santala V."/>
            <person name="Roos C."/>
            <person name="Karp M."/>
        </authorList>
    </citation>
    <scope>NUCLEOTIDE SEQUENCE [LARGE SCALE GENOMIC DNA]</scope>
    <source>
        <strain evidence="2">DSM 8682</strain>
    </source>
</reference>
<proteinExistence type="predicted"/>
<feature type="transmembrane region" description="Helical" evidence="1">
    <location>
        <begin position="6"/>
        <end position="30"/>
    </location>
</feature>
<feature type="transmembrane region" description="Helical" evidence="1">
    <location>
        <begin position="121"/>
        <end position="140"/>
    </location>
</feature>
<dbReference type="Proteomes" id="UP000014923">
    <property type="component" value="Unassembled WGS sequence"/>
</dbReference>
<keyword evidence="1" id="KW-0472">Membrane</keyword>
<sequence>MAEMKLIFYYFFFYCLHEIFHLFTSLVLGYQIDCIKFKWIGFNINYKNEFILPLHDVLISFSGPLANLLFLIIFKFIYPNKIMFKVNLVLFTFNMLPFNFSDGGRILKIILKYYVGFYRSFLIVNISSIIFSSILFILATINIKKINYILVMILCIYIIIESMLDYKNRIIYVLKDMYLKNYLLKNKKVIKIKLKGVQFNNKILDIIQSFCFNNYYVIYVFKNSNLLGKVTEYDIVHFFQMYGNITLEELINIQNRRN</sequence>
<dbReference type="HOGENOM" id="CLU_037123_0_1_9"/>